<sequence length="29" mass="3443">MCQKFGYMRFAEILRVSFFMEQDVASNPP</sequence>
<evidence type="ECO:0000313" key="1">
    <source>
        <dbReference type="EMBL" id="VAW74990.1"/>
    </source>
</evidence>
<protein>
    <submittedName>
        <fullName evidence="1">Uncharacterized protein</fullName>
    </submittedName>
</protein>
<organism evidence="1">
    <name type="scientific">hydrothermal vent metagenome</name>
    <dbReference type="NCBI Taxonomy" id="652676"/>
    <lineage>
        <taxon>unclassified sequences</taxon>
        <taxon>metagenomes</taxon>
        <taxon>ecological metagenomes</taxon>
    </lineage>
</organism>
<feature type="non-terminal residue" evidence="1">
    <location>
        <position position="29"/>
    </location>
</feature>
<name>A0A3B0YE06_9ZZZZ</name>
<reference evidence="1" key="1">
    <citation type="submission" date="2018-06" db="EMBL/GenBank/DDBJ databases">
        <authorList>
            <person name="Zhirakovskaya E."/>
        </authorList>
    </citation>
    <scope>NUCLEOTIDE SEQUENCE</scope>
</reference>
<dbReference type="AlphaFoldDB" id="A0A3B0YE06"/>
<gene>
    <name evidence="1" type="ORF">MNBD_GAMMA13-2096</name>
</gene>
<proteinExistence type="predicted"/>
<accession>A0A3B0YE06</accession>
<dbReference type="EMBL" id="UOFK01000063">
    <property type="protein sequence ID" value="VAW74990.1"/>
    <property type="molecule type" value="Genomic_DNA"/>
</dbReference>